<name>A0A8W8LUN5_MAGGI</name>
<dbReference type="AlphaFoldDB" id="A0A8W8LUN5"/>
<organism evidence="3 4">
    <name type="scientific">Magallana gigas</name>
    <name type="common">Pacific oyster</name>
    <name type="synonym">Crassostrea gigas</name>
    <dbReference type="NCBI Taxonomy" id="29159"/>
    <lineage>
        <taxon>Eukaryota</taxon>
        <taxon>Metazoa</taxon>
        <taxon>Spiralia</taxon>
        <taxon>Lophotrochozoa</taxon>
        <taxon>Mollusca</taxon>
        <taxon>Bivalvia</taxon>
        <taxon>Autobranchia</taxon>
        <taxon>Pteriomorphia</taxon>
        <taxon>Ostreida</taxon>
        <taxon>Ostreoidea</taxon>
        <taxon>Ostreidae</taxon>
        <taxon>Magallana</taxon>
    </lineage>
</organism>
<evidence type="ECO:0000313" key="3">
    <source>
        <dbReference type="EnsemblMetazoa" id="G29680.1:cds"/>
    </source>
</evidence>
<evidence type="ECO:0008006" key="5">
    <source>
        <dbReference type="Google" id="ProtNLM"/>
    </source>
</evidence>
<feature type="compositionally biased region" description="Basic and acidic residues" evidence="2">
    <location>
        <begin position="535"/>
        <end position="563"/>
    </location>
</feature>
<feature type="region of interest" description="Disordered" evidence="2">
    <location>
        <begin position="530"/>
        <end position="563"/>
    </location>
</feature>
<feature type="compositionally biased region" description="Polar residues" evidence="2">
    <location>
        <begin position="627"/>
        <end position="636"/>
    </location>
</feature>
<dbReference type="PANTHER" id="PTHR18978:SF1">
    <property type="entry name" value="GRIP1-ASSOCIATED PROTEIN 1"/>
    <property type="match status" value="1"/>
</dbReference>
<keyword evidence="1" id="KW-0175">Coiled coil</keyword>
<dbReference type="EnsemblMetazoa" id="G29680.1">
    <property type="protein sequence ID" value="G29680.1:cds"/>
    <property type="gene ID" value="G29680"/>
</dbReference>
<evidence type="ECO:0000256" key="2">
    <source>
        <dbReference type="SAM" id="MobiDB-lite"/>
    </source>
</evidence>
<accession>A0A8W8LUN5</accession>
<dbReference type="GO" id="GO:1905244">
    <property type="term" value="P:regulation of modification of synaptic structure"/>
    <property type="evidence" value="ECO:0007669"/>
    <property type="project" value="TreeGrafter"/>
</dbReference>
<evidence type="ECO:0000313" key="4">
    <source>
        <dbReference type="Proteomes" id="UP000005408"/>
    </source>
</evidence>
<evidence type="ECO:0000256" key="1">
    <source>
        <dbReference type="SAM" id="Coils"/>
    </source>
</evidence>
<feature type="region of interest" description="Disordered" evidence="2">
    <location>
        <begin position="147"/>
        <end position="175"/>
    </location>
</feature>
<dbReference type="GO" id="GO:0098998">
    <property type="term" value="C:extrinsic component of postsynaptic early endosome membrane"/>
    <property type="evidence" value="ECO:0007669"/>
    <property type="project" value="TreeGrafter"/>
</dbReference>
<dbReference type="GO" id="GO:0099152">
    <property type="term" value="P:regulation of neurotransmitter receptor transport, endosome to postsynaptic membrane"/>
    <property type="evidence" value="ECO:0007669"/>
    <property type="project" value="TreeGrafter"/>
</dbReference>
<dbReference type="PANTHER" id="PTHR18978">
    <property type="entry name" value="GRIP-1 ASSOCIATED PROTEIN 1"/>
    <property type="match status" value="1"/>
</dbReference>
<dbReference type="OrthoDB" id="6269447at2759"/>
<dbReference type="GO" id="GO:0099158">
    <property type="term" value="P:regulation of recycling endosome localization within postsynapse"/>
    <property type="evidence" value="ECO:0007669"/>
    <property type="project" value="TreeGrafter"/>
</dbReference>
<feature type="coiled-coil region" evidence="1">
    <location>
        <begin position="257"/>
        <end position="338"/>
    </location>
</feature>
<dbReference type="OMA" id="FLLVQEQ"/>
<sequence>MSSSLSEDEFHRMQIQLLELRTTNYELDGQCKKQERENQVLRERTETLDKELQKANKAIQKSKKAKEVELLIQENDQLQRKLHSQEEEFRLQNQTLMQELSTVISANENYEKEITALKENRPLEDSGKQNDRAELEGQIRRLQAENAALQKKCSESGEKGEGDEAKDTTDGAPDVNELSLSLATEKEENKLLQEQLSTMEKSLKEKIQGLEEEVEKSADKLKKKQESYLQLHAEKEGVFTEYSKKLEDLQGARDRDQKYYTEQINKLQQELEKSKKSMVELEEEVGKQRTQSEQTIASLQQQVSAANIVESQHVKEQTDRLQQQIQQLQGQVLGLTQARDDLSVQLQASKTAQQETSDQLLALQKERDKRIEEWQEINKVAEKRKTMLDELANTYQRDNAGYQEKLRLLQEESQAHVQALREAAESEKTRNTELDKIKRELEEVKKDKLSLEEAKSWLERRLKETEESLQNHLSENEKKIEQLKQDHEEMVEKLTVEHSKKMQEMSNEHKAKIQECCDIEESLRQELAASQGEVSKLKQEIKDGTEDKKLHEKKGQTMMKDLKRQLVSERRRAEKLQDRLQEVLSDSRNTCTKSVEDLLAGNDGNESLDRSSLSSWSAANSHVRDNSILSSPQSPDKSFGADATELDQEHSELLARLTDIQQEKWYLEEKVRHLENSTAAMADDLIQKSQIIQHYVMEQRRETKQPVQEDKLTLKKVIDLVNKHDDQNLKEMNRKLQNVLEETLTKNMHLQENLEMMSQEVVRLSKIQPTSKDESGASATGS</sequence>
<dbReference type="GO" id="GO:0098837">
    <property type="term" value="C:postsynaptic recycling endosome"/>
    <property type="evidence" value="ECO:0007669"/>
    <property type="project" value="TreeGrafter"/>
</dbReference>
<proteinExistence type="predicted"/>
<dbReference type="GO" id="GO:0098978">
    <property type="term" value="C:glutamatergic synapse"/>
    <property type="evidence" value="ECO:0007669"/>
    <property type="project" value="TreeGrafter"/>
</dbReference>
<feature type="compositionally biased region" description="Basic and acidic residues" evidence="2">
    <location>
        <begin position="152"/>
        <end position="169"/>
    </location>
</feature>
<keyword evidence="4" id="KW-1185">Reference proteome</keyword>
<dbReference type="GO" id="GO:0098887">
    <property type="term" value="P:neurotransmitter receptor transport, endosome to postsynaptic membrane"/>
    <property type="evidence" value="ECO:0007669"/>
    <property type="project" value="TreeGrafter"/>
</dbReference>
<reference evidence="3" key="1">
    <citation type="submission" date="2022-08" db="UniProtKB">
        <authorList>
            <consortium name="EnsemblMetazoa"/>
        </authorList>
    </citation>
    <scope>IDENTIFICATION</scope>
    <source>
        <strain evidence="3">05x7-T-G4-1.051#20</strain>
    </source>
</reference>
<feature type="region of interest" description="Disordered" evidence="2">
    <location>
        <begin position="624"/>
        <end position="643"/>
    </location>
</feature>
<protein>
    <recommendedName>
        <fullName evidence="5">GRIP1-associated protein 1</fullName>
    </recommendedName>
</protein>
<dbReference type="InterPro" id="IPR026204">
    <property type="entry name" value="GRIPAP1"/>
</dbReference>
<feature type="coiled-coil region" evidence="1">
    <location>
        <begin position="722"/>
        <end position="760"/>
    </location>
</feature>
<dbReference type="Proteomes" id="UP000005408">
    <property type="component" value="Unassembled WGS sequence"/>
</dbReference>